<dbReference type="GeneID" id="44131884"/>
<gene>
    <name evidence="1" type="ORF">BRX40_04850</name>
    <name evidence="2" type="ORF">CA257_01160</name>
</gene>
<dbReference type="KEGG" id="skr:BRX40_04850"/>
<dbReference type="AlphaFoldDB" id="A0A1L6J8G3"/>
<reference evidence="2 4" key="3">
    <citation type="submission" date="2018-07" db="EMBL/GenBank/DDBJ databases">
        <title>Genomic and Epidemiologic Investigation of an Indolent Hospital Outbreak.</title>
        <authorList>
            <person name="Johnson R.C."/>
            <person name="Deming C."/>
            <person name="Conlan S."/>
            <person name="Zellmer C.J."/>
            <person name="Michelin A.V."/>
            <person name="Lee-Lin S."/>
            <person name="Thomas P.J."/>
            <person name="Park M."/>
            <person name="Weingarten R.A."/>
            <person name="Less J."/>
            <person name="Dekker J.P."/>
            <person name="Frank K.M."/>
            <person name="Musser K.A."/>
            <person name="Mcquiston J.R."/>
            <person name="Henderson D.K."/>
            <person name="Lau A.F."/>
            <person name="Palmore T.N."/>
            <person name="Segre J.A."/>
        </authorList>
    </citation>
    <scope>NUCLEOTIDE SEQUENCE [LARGE SCALE GENOMIC DNA]</scope>
    <source>
        <strain evidence="2 4">SK-NIH.Env10_0317</strain>
    </source>
</reference>
<organism evidence="1 3">
    <name type="scientific">Sphingomonas koreensis</name>
    <dbReference type="NCBI Taxonomy" id="93064"/>
    <lineage>
        <taxon>Bacteria</taxon>
        <taxon>Pseudomonadati</taxon>
        <taxon>Pseudomonadota</taxon>
        <taxon>Alphaproteobacteria</taxon>
        <taxon>Sphingomonadales</taxon>
        <taxon>Sphingomonadaceae</taxon>
        <taxon>Sphingomonas</taxon>
    </lineage>
</organism>
<evidence type="ECO:0000313" key="3">
    <source>
        <dbReference type="Proteomes" id="UP000185161"/>
    </source>
</evidence>
<keyword evidence="3" id="KW-1185">Reference proteome</keyword>
<dbReference type="EMBL" id="CP018820">
    <property type="protein sequence ID" value="APR51850.1"/>
    <property type="molecule type" value="Genomic_DNA"/>
</dbReference>
<protein>
    <submittedName>
        <fullName evidence="1">Uncharacterized protein</fullName>
    </submittedName>
</protein>
<dbReference type="Proteomes" id="UP000185161">
    <property type="component" value="Chromosome"/>
</dbReference>
<evidence type="ECO:0000313" key="2">
    <source>
        <dbReference type="EMBL" id="RSV08116.1"/>
    </source>
</evidence>
<dbReference type="EMBL" id="QQWO01000001">
    <property type="protein sequence ID" value="RSV08116.1"/>
    <property type="molecule type" value="Genomic_DNA"/>
</dbReference>
<sequence>MASFKLFLIGSNEPLVADLSAASVAELHHVLSTARFVEGPLSIPDDYGVCSGVLIPTSRIQLIVEQV</sequence>
<name>A0A1L6J8G3_9SPHN</name>
<dbReference type="RefSeq" id="WP_075150847.1">
    <property type="nucleotide sequence ID" value="NZ_CP018820.1"/>
</dbReference>
<dbReference type="STRING" id="93064.BRX40_04850"/>
<evidence type="ECO:0000313" key="4">
    <source>
        <dbReference type="Proteomes" id="UP000286681"/>
    </source>
</evidence>
<reference evidence="1" key="1">
    <citation type="submission" date="2016-12" db="EMBL/GenBank/DDBJ databases">
        <title>Whole genome sequencing of Sphingomonas koreensis.</title>
        <authorList>
            <person name="Conlan S."/>
            <person name="Thomas P.J."/>
            <person name="Mullikin J."/>
            <person name="Palmore T.N."/>
            <person name="Frank K.M."/>
            <person name="Segre J.A."/>
        </authorList>
    </citation>
    <scope>NUCLEOTIDE SEQUENCE</scope>
    <source>
        <strain evidence="1">ABOJV</strain>
    </source>
</reference>
<proteinExistence type="predicted"/>
<dbReference type="OrthoDB" id="7597069at2"/>
<accession>A0A1L6J8G3</accession>
<evidence type="ECO:0000313" key="1">
    <source>
        <dbReference type="EMBL" id="APR51850.1"/>
    </source>
</evidence>
<dbReference type="Proteomes" id="UP000286681">
    <property type="component" value="Unassembled WGS sequence"/>
</dbReference>
<reference evidence="3" key="2">
    <citation type="submission" date="2016-12" db="EMBL/GenBank/DDBJ databases">
        <title>Whole genome sequencing of Sphingomonas sp. ABOJV.</title>
        <authorList>
            <person name="Conlan S."/>
            <person name="Thomas P.J."/>
            <person name="Mullikin J."/>
            <person name="Palmore T.N."/>
            <person name="Frank K.M."/>
            <person name="Segre J.A."/>
        </authorList>
    </citation>
    <scope>NUCLEOTIDE SEQUENCE [LARGE SCALE GENOMIC DNA]</scope>
    <source>
        <strain evidence="3">ABOJV</strain>
    </source>
</reference>